<reference evidence="1 2" key="1">
    <citation type="submission" date="2017-01" db="EMBL/GenBank/DDBJ databases">
        <title>Novel large sulfur bacteria in the metagenomes of groundwater-fed chemosynthetic microbial mats in the Lake Huron basin.</title>
        <authorList>
            <person name="Sharrar A.M."/>
            <person name="Flood B.E."/>
            <person name="Bailey J.V."/>
            <person name="Jones D.S."/>
            <person name="Biddanda B."/>
            <person name="Ruberg S.A."/>
            <person name="Marcus D.N."/>
            <person name="Dick G.J."/>
        </authorList>
    </citation>
    <scope>NUCLEOTIDE SEQUENCE [LARGE SCALE GENOMIC DNA]</scope>
    <source>
        <strain evidence="1">A8</strain>
    </source>
</reference>
<proteinExistence type="predicted"/>
<comment type="caution">
    <text evidence="1">The sequence shown here is derived from an EMBL/GenBank/DDBJ whole genome shotgun (WGS) entry which is preliminary data.</text>
</comment>
<protein>
    <submittedName>
        <fullName evidence="1">Uncharacterized protein</fullName>
    </submittedName>
</protein>
<dbReference type="Proteomes" id="UP000192491">
    <property type="component" value="Unassembled WGS sequence"/>
</dbReference>
<gene>
    <name evidence="1" type="ORF">BWK73_38150</name>
</gene>
<accession>A0A1Y1QEY2</accession>
<evidence type="ECO:0000313" key="2">
    <source>
        <dbReference type="Proteomes" id="UP000192491"/>
    </source>
</evidence>
<name>A0A1Y1QEY2_9GAMM</name>
<dbReference type="AlphaFoldDB" id="A0A1Y1QEY2"/>
<sequence length="289" mass="33224">MEHYTKRLLNPFNGTVQVIADTEIRALSFNARDWELQFRCDSPKGVRYARIGTWCRQTGFKPYPLPPDIDVAAVEIAHSKMLGALQNAPALLVQDDTYELWLLDQTQQLPLALLASCRRQDEMSAATVRALWKAVTSNQLQLANTPEEERRSAPPVSYRVEECVKSRAGQNPRAVWFQRLPDRSAYRVQGDVVWPDCLPAAHFPEFLLREDWKSATEQALCHRYLQRLSPRLLVLQHLSHAARDRLEQMACHHALDVADYFHLYPDIADQQRMTALRVEARLRSSLLPD</sequence>
<evidence type="ECO:0000313" key="1">
    <source>
        <dbReference type="EMBL" id="OQX03843.1"/>
    </source>
</evidence>
<organism evidence="1 2">
    <name type="scientific">Thiothrix lacustris</name>
    <dbReference type="NCBI Taxonomy" id="525917"/>
    <lineage>
        <taxon>Bacteria</taxon>
        <taxon>Pseudomonadati</taxon>
        <taxon>Pseudomonadota</taxon>
        <taxon>Gammaproteobacteria</taxon>
        <taxon>Thiotrichales</taxon>
        <taxon>Thiotrichaceae</taxon>
        <taxon>Thiothrix</taxon>
    </lineage>
</organism>
<dbReference type="EMBL" id="MTEJ01000376">
    <property type="protein sequence ID" value="OQX03843.1"/>
    <property type="molecule type" value="Genomic_DNA"/>
</dbReference>